<dbReference type="eggNOG" id="ENOG502S9T1">
    <property type="taxonomic scope" value="Eukaryota"/>
</dbReference>
<organism evidence="1 2">
    <name type="scientific">Eutypa lata (strain UCR-EL1)</name>
    <name type="common">Grapevine dieback disease fungus</name>
    <name type="synonym">Eutypa armeniacae</name>
    <dbReference type="NCBI Taxonomy" id="1287681"/>
    <lineage>
        <taxon>Eukaryota</taxon>
        <taxon>Fungi</taxon>
        <taxon>Dikarya</taxon>
        <taxon>Ascomycota</taxon>
        <taxon>Pezizomycotina</taxon>
        <taxon>Sordariomycetes</taxon>
        <taxon>Xylariomycetidae</taxon>
        <taxon>Xylariales</taxon>
        <taxon>Diatrypaceae</taxon>
        <taxon>Eutypa</taxon>
    </lineage>
</organism>
<accession>M7TJC4</accession>
<evidence type="ECO:0000313" key="2">
    <source>
        <dbReference type="Proteomes" id="UP000012174"/>
    </source>
</evidence>
<proteinExistence type="predicted"/>
<dbReference type="OMA" id="CKYYTHI"/>
<protein>
    <submittedName>
        <fullName evidence="1">Uncharacterized protein</fullName>
    </submittedName>
</protein>
<dbReference type="EMBL" id="KB705976">
    <property type="protein sequence ID" value="EMR70046.1"/>
    <property type="molecule type" value="Genomic_DNA"/>
</dbReference>
<dbReference type="KEGG" id="ela:UCREL1_2923"/>
<dbReference type="AlphaFoldDB" id="M7TJC4"/>
<dbReference type="OrthoDB" id="4752102at2759"/>
<sequence length="506" mass="56222">MPVPAGVRDGAFIKFEGWDIPGSDVAHYQKYDGNIQKLKDVVTENPVSVFYAFNSRGWIKSLPFINASYFKKDSGTAQNPKVLEVAAFNTRGYVKSKVHYPLSNFNDATSLDGIYIRTDFPGFHFFPQCDTWGNDIIDATDKANDIPSLITRCEDGEAKGAYAFNTTGWIKNKVTIPPSKSDYFKNDFEGIYVRTEWPDFVYLPGIVSPGNDITQITGKNVAELIAEARKDARVVAFNTNGWMKSAVASELESASQPRNVLFGTYVKVPVLSQELKADENLLNENALTISLFILKASVTVWAFWLIPDGPVRAEYAKAVAKSCNEILEYVSKKEFTLEQAVQMAFDMRQQYLVWAREKSSGLGQFFASAMKPADLKIDRYLNSKSQKLFQKTYGLLTATQQSQVMTEVIKSSGRANPTVAATIVWTGQSGLDDLAKGAGGDYRYLIPKAEVHVDKKIRRLALYRKSNGEGPVKSGDIAGRGYTDFSTDINAGRGGDYLHLIWDTGF</sequence>
<dbReference type="Proteomes" id="UP000012174">
    <property type="component" value="Unassembled WGS sequence"/>
</dbReference>
<gene>
    <name evidence="1" type="ORF">UCREL1_2923</name>
</gene>
<dbReference type="HOGENOM" id="CLU_538648_0_0_1"/>
<evidence type="ECO:0000313" key="1">
    <source>
        <dbReference type="EMBL" id="EMR70046.1"/>
    </source>
</evidence>
<name>M7TJC4_EUTLA</name>
<keyword evidence="2" id="KW-1185">Reference proteome</keyword>
<reference evidence="2" key="1">
    <citation type="journal article" date="2013" name="Genome Announc.">
        <title>Draft genome sequence of the grapevine dieback fungus Eutypa lata UCR-EL1.</title>
        <authorList>
            <person name="Blanco-Ulate B."/>
            <person name="Rolshausen P.E."/>
            <person name="Cantu D."/>
        </authorList>
    </citation>
    <scope>NUCLEOTIDE SEQUENCE [LARGE SCALE GENOMIC DNA]</scope>
    <source>
        <strain evidence="2">UCR-EL1</strain>
    </source>
</reference>